<name>A0ABQ7JKJ1_9FUNG</name>
<comment type="subcellular location">
    <subcellularLocation>
        <location evidence="1">Cell membrane</location>
        <topology evidence="1">Multi-pass membrane protein</topology>
    </subcellularLocation>
</comment>
<feature type="transmembrane region" description="Helical" evidence="7">
    <location>
        <begin position="175"/>
        <end position="197"/>
    </location>
</feature>
<evidence type="ECO:0000313" key="8">
    <source>
        <dbReference type="EMBL" id="KAG0278242.1"/>
    </source>
</evidence>
<accession>A0ABQ7JKJ1</accession>
<reference evidence="8 9" key="1">
    <citation type="journal article" date="2020" name="Fungal Divers.">
        <title>Resolving the Mortierellaceae phylogeny through synthesis of multi-gene phylogenetics and phylogenomics.</title>
        <authorList>
            <person name="Vandepol N."/>
            <person name="Liber J."/>
            <person name="Desiro A."/>
            <person name="Na H."/>
            <person name="Kennedy M."/>
            <person name="Barry K."/>
            <person name="Grigoriev I.V."/>
            <person name="Miller A.N."/>
            <person name="O'Donnell K."/>
            <person name="Stajich J.E."/>
            <person name="Bonito G."/>
        </authorList>
    </citation>
    <scope>NUCLEOTIDE SEQUENCE [LARGE SCALE GENOMIC DNA]</scope>
    <source>
        <strain evidence="8 9">AD045</strain>
    </source>
</reference>
<proteinExistence type="inferred from homology"/>
<evidence type="ECO:0000256" key="1">
    <source>
        <dbReference type="ARBA" id="ARBA00004651"/>
    </source>
</evidence>
<evidence type="ECO:0000256" key="2">
    <source>
        <dbReference type="ARBA" id="ARBA00005262"/>
    </source>
</evidence>
<evidence type="ECO:0000313" key="9">
    <source>
        <dbReference type="Proteomes" id="UP001194696"/>
    </source>
</evidence>
<dbReference type="EMBL" id="JAAAIM010001473">
    <property type="protein sequence ID" value="KAG0278242.1"/>
    <property type="molecule type" value="Genomic_DNA"/>
</dbReference>
<evidence type="ECO:0000256" key="7">
    <source>
        <dbReference type="SAM" id="Phobius"/>
    </source>
</evidence>
<protein>
    <submittedName>
        <fullName evidence="8">Uncharacterized protein</fullName>
    </submittedName>
</protein>
<dbReference type="Proteomes" id="UP001194696">
    <property type="component" value="Unassembled WGS sequence"/>
</dbReference>
<evidence type="ECO:0000256" key="5">
    <source>
        <dbReference type="ARBA" id="ARBA00022989"/>
    </source>
</evidence>
<evidence type="ECO:0000256" key="3">
    <source>
        <dbReference type="ARBA" id="ARBA00022475"/>
    </source>
</evidence>
<feature type="transmembrane region" description="Helical" evidence="7">
    <location>
        <begin position="125"/>
        <end position="143"/>
    </location>
</feature>
<feature type="transmembrane region" description="Helical" evidence="7">
    <location>
        <begin position="12"/>
        <end position="34"/>
    </location>
</feature>
<organism evidence="8 9">
    <name type="scientific">Linnemannia gamsii</name>
    <dbReference type="NCBI Taxonomy" id="64522"/>
    <lineage>
        <taxon>Eukaryota</taxon>
        <taxon>Fungi</taxon>
        <taxon>Fungi incertae sedis</taxon>
        <taxon>Mucoromycota</taxon>
        <taxon>Mortierellomycotina</taxon>
        <taxon>Mortierellomycetes</taxon>
        <taxon>Mortierellales</taxon>
        <taxon>Mortierellaceae</taxon>
        <taxon>Linnemannia</taxon>
    </lineage>
</organism>
<keyword evidence="4 7" id="KW-0812">Transmembrane</keyword>
<keyword evidence="9" id="KW-1185">Reference proteome</keyword>
<dbReference type="PANTHER" id="PTHR33567">
    <property type="entry name" value="CHROMATE ION TRANSPORTER (EUROFUNG)"/>
    <property type="match status" value="1"/>
</dbReference>
<dbReference type="InterPro" id="IPR003370">
    <property type="entry name" value="Chromate_transpt"/>
</dbReference>
<gene>
    <name evidence="8" type="ORF">BGZ96_002488</name>
</gene>
<comment type="similarity">
    <text evidence="2">Belongs to the chromate ion transporter (CHR) (TC 2.A.51) family.</text>
</comment>
<evidence type="ECO:0000256" key="6">
    <source>
        <dbReference type="ARBA" id="ARBA00023136"/>
    </source>
</evidence>
<comment type="caution">
    <text evidence="8">The sequence shown here is derived from an EMBL/GenBank/DDBJ whole genome shotgun (WGS) entry which is preliminary data.</text>
</comment>
<dbReference type="PANTHER" id="PTHR33567:SF3">
    <property type="entry name" value="CHROMATE ION TRANSPORTER (EUROFUNG)"/>
    <property type="match status" value="1"/>
</dbReference>
<sequence>MNSRYQNLTRVLAMFAVSVVILYTSAWILPVVMISGGLVNLAVDTCLSPLLNPRDKKRQLRQKEEFMALSLREDPEKGYAAAQETELGDDKGKHVEKAQHRQASVIKSCVTPGAAHGIGDFASTFYFVGAISFSSGPVIILLLKTYVFDSGWMTSRQFLVGLSLVQFLPDSNVNFAFNLGAVVMVNIVTSSLAGAIVQSSRVGSSRSGNCCENSAVKRVSRGVDACALGLIFSAV</sequence>
<keyword evidence="6 7" id="KW-0472">Membrane</keyword>
<evidence type="ECO:0000256" key="4">
    <source>
        <dbReference type="ARBA" id="ARBA00022692"/>
    </source>
</evidence>
<dbReference type="Pfam" id="PF02417">
    <property type="entry name" value="Chromate_transp"/>
    <property type="match status" value="1"/>
</dbReference>
<keyword evidence="3" id="KW-1003">Cell membrane</keyword>
<keyword evidence="5 7" id="KW-1133">Transmembrane helix</keyword>